<dbReference type="FunFam" id="3.40.50.800:FF:000008">
    <property type="entry name" value="histidine--tRNA ligase, cytoplasmic isoform X1"/>
    <property type="match status" value="1"/>
</dbReference>
<evidence type="ECO:0000256" key="5">
    <source>
        <dbReference type="ARBA" id="ARBA00022840"/>
    </source>
</evidence>
<evidence type="ECO:0000313" key="11">
    <source>
        <dbReference type="EMBL" id="CAL1288206.1"/>
    </source>
</evidence>
<organism evidence="11 12">
    <name type="scientific">Larinioides sclopetarius</name>
    <dbReference type="NCBI Taxonomy" id="280406"/>
    <lineage>
        <taxon>Eukaryota</taxon>
        <taxon>Metazoa</taxon>
        <taxon>Ecdysozoa</taxon>
        <taxon>Arthropoda</taxon>
        <taxon>Chelicerata</taxon>
        <taxon>Arachnida</taxon>
        <taxon>Araneae</taxon>
        <taxon>Araneomorphae</taxon>
        <taxon>Entelegynae</taxon>
        <taxon>Araneoidea</taxon>
        <taxon>Araneidae</taxon>
        <taxon>Larinioides</taxon>
    </lineage>
</organism>
<evidence type="ECO:0000256" key="2">
    <source>
        <dbReference type="ARBA" id="ARBA00012815"/>
    </source>
</evidence>
<keyword evidence="5" id="KW-0067">ATP-binding</keyword>
<dbReference type="CDD" id="cd00773">
    <property type="entry name" value="HisRS-like_core"/>
    <property type="match status" value="1"/>
</dbReference>
<dbReference type="InterPro" id="IPR041715">
    <property type="entry name" value="HisRS-like_core"/>
</dbReference>
<keyword evidence="6" id="KW-0648">Protein biosynthesis</keyword>
<evidence type="ECO:0000256" key="9">
    <source>
        <dbReference type="PIRSR" id="PIRSR001549-1"/>
    </source>
</evidence>
<feature type="binding site" evidence="9">
    <location>
        <position position="176"/>
    </location>
    <ligand>
        <name>L-histidine</name>
        <dbReference type="ChEBI" id="CHEBI:57595"/>
    </ligand>
</feature>
<dbReference type="Pfam" id="PF03129">
    <property type="entry name" value="HGTP_anticodon"/>
    <property type="match status" value="1"/>
</dbReference>
<feature type="domain" description="Aminoacyl-transfer RNA synthetases class-II family profile" evidence="10">
    <location>
        <begin position="87"/>
        <end position="399"/>
    </location>
</feature>
<reference evidence="11 12" key="1">
    <citation type="submission" date="2024-04" db="EMBL/GenBank/DDBJ databases">
        <authorList>
            <person name="Rising A."/>
            <person name="Reimegard J."/>
            <person name="Sonavane S."/>
            <person name="Akerstrom W."/>
            <person name="Nylinder S."/>
            <person name="Hedman E."/>
            <person name="Kallberg Y."/>
        </authorList>
    </citation>
    <scope>NUCLEOTIDE SEQUENCE [LARGE SCALE GENOMIC DNA]</scope>
</reference>
<evidence type="ECO:0000259" key="10">
    <source>
        <dbReference type="PROSITE" id="PS50862"/>
    </source>
</evidence>
<feature type="binding site" evidence="9">
    <location>
        <begin position="133"/>
        <end position="135"/>
    </location>
    <ligand>
        <name>L-histidine</name>
        <dbReference type="ChEBI" id="CHEBI:57595"/>
    </ligand>
</feature>
<dbReference type="InterPro" id="IPR045864">
    <property type="entry name" value="aa-tRNA-synth_II/BPL/LPL"/>
</dbReference>
<dbReference type="InterPro" id="IPR006195">
    <property type="entry name" value="aa-tRNA-synth_II"/>
</dbReference>
<dbReference type="PANTHER" id="PTHR11476">
    <property type="entry name" value="HISTIDYL-TRNA SYNTHETASE"/>
    <property type="match status" value="1"/>
</dbReference>
<dbReference type="GO" id="GO:0004821">
    <property type="term" value="F:histidine-tRNA ligase activity"/>
    <property type="evidence" value="ECO:0007669"/>
    <property type="project" value="UniProtKB-EC"/>
</dbReference>
<dbReference type="GO" id="GO:0005829">
    <property type="term" value="C:cytosol"/>
    <property type="evidence" value="ECO:0007669"/>
    <property type="project" value="TreeGrafter"/>
</dbReference>
<evidence type="ECO:0000256" key="1">
    <source>
        <dbReference type="ARBA" id="ARBA00008226"/>
    </source>
</evidence>
<evidence type="ECO:0000256" key="7">
    <source>
        <dbReference type="ARBA" id="ARBA00023146"/>
    </source>
</evidence>
<dbReference type="GO" id="GO:0005739">
    <property type="term" value="C:mitochondrion"/>
    <property type="evidence" value="ECO:0007669"/>
    <property type="project" value="TreeGrafter"/>
</dbReference>
<dbReference type="GO" id="GO:0005524">
    <property type="term" value="F:ATP binding"/>
    <property type="evidence" value="ECO:0007669"/>
    <property type="project" value="UniProtKB-KW"/>
</dbReference>
<accession>A0AAV2AW14</accession>
<dbReference type="PROSITE" id="PS50862">
    <property type="entry name" value="AA_TRNA_LIGASE_II"/>
    <property type="match status" value="1"/>
</dbReference>
<dbReference type="CDD" id="cd00859">
    <property type="entry name" value="HisRS_anticodon"/>
    <property type="match status" value="1"/>
</dbReference>
<dbReference type="GO" id="GO:0003723">
    <property type="term" value="F:RNA binding"/>
    <property type="evidence" value="ECO:0007669"/>
    <property type="project" value="TreeGrafter"/>
</dbReference>
<proteinExistence type="inferred from homology"/>
<evidence type="ECO:0000256" key="8">
    <source>
        <dbReference type="ARBA" id="ARBA00047639"/>
    </source>
</evidence>
<evidence type="ECO:0000256" key="6">
    <source>
        <dbReference type="ARBA" id="ARBA00022917"/>
    </source>
</evidence>
<feature type="binding site" evidence="9">
    <location>
        <position position="180"/>
    </location>
    <ligand>
        <name>L-histidine</name>
        <dbReference type="ChEBI" id="CHEBI:57595"/>
    </ligand>
</feature>
<dbReference type="NCBIfam" id="TIGR00442">
    <property type="entry name" value="hisS"/>
    <property type="match status" value="1"/>
</dbReference>
<gene>
    <name evidence="11" type="ORF">LARSCL_LOCUS15207</name>
</gene>
<dbReference type="SUPFAM" id="SSF52954">
    <property type="entry name" value="Class II aaRS ABD-related"/>
    <property type="match status" value="1"/>
</dbReference>
<dbReference type="InterPro" id="IPR033656">
    <property type="entry name" value="HisRS_anticodon"/>
</dbReference>
<feature type="binding site" evidence="9">
    <location>
        <begin position="333"/>
        <end position="334"/>
    </location>
    <ligand>
        <name>L-histidine</name>
        <dbReference type="ChEBI" id="CHEBI:57595"/>
    </ligand>
</feature>
<dbReference type="FunFam" id="3.30.930.10:FF:000021">
    <property type="entry name" value="Probable histidine--tRNA ligase, mitochondrial"/>
    <property type="match status" value="1"/>
</dbReference>
<comment type="catalytic activity">
    <reaction evidence="8">
        <text>tRNA(His) + L-histidine + ATP = L-histidyl-tRNA(His) + AMP + diphosphate + H(+)</text>
        <dbReference type="Rhea" id="RHEA:17313"/>
        <dbReference type="Rhea" id="RHEA-COMP:9665"/>
        <dbReference type="Rhea" id="RHEA-COMP:9689"/>
        <dbReference type="ChEBI" id="CHEBI:15378"/>
        <dbReference type="ChEBI" id="CHEBI:30616"/>
        <dbReference type="ChEBI" id="CHEBI:33019"/>
        <dbReference type="ChEBI" id="CHEBI:57595"/>
        <dbReference type="ChEBI" id="CHEBI:78442"/>
        <dbReference type="ChEBI" id="CHEBI:78527"/>
        <dbReference type="ChEBI" id="CHEBI:456215"/>
        <dbReference type="EC" id="6.1.1.21"/>
    </reaction>
</comment>
<dbReference type="Pfam" id="PF13393">
    <property type="entry name" value="tRNA-synt_His"/>
    <property type="match status" value="1"/>
</dbReference>
<comment type="caution">
    <text evidence="11">The sequence shown here is derived from an EMBL/GenBank/DDBJ whole genome shotgun (WGS) entry which is preliminary data.</text>
</comment>
<dbReference type="GO" id="GO:0006427">
    <property type="term" value="P:histidyl-tRNA aminoacylation"/>
    <property type="evidence" value="ECO:0007669"/>
    <property type="project" value="InterPro"/>
</dbReference>
<dbReference type="InterPro" id="IPR015807">
    <property type="entry name" value="His-tRNA-ligase"/>
</dbReference>
<dbReference type="EMBL" id="CAXIEN010000228">
    <property type="protein sequence ID" value="CAL1288206.1"/>
    <property type="molecule type" value="Genomic_DNA"/>
</dbReference>
<dbReference type="AlphaFoldDB" id="A0AAV2AW14"/>
<evidence type="ECO:0000256" key="4">
    <source>
        <dbReference type="ARBA" id="ARBA00022741"/>
    </source>
</evidence>
<comment type="similarity">
    <text evidence="1">Belongs to the class-II aminoacyl-tRNA synthetase family.</text>
</comment>
<keyword evidence="3" id="KW-0436">Ligase</keyword>
<evidence type="ECO:0000313" key="12">
    <source>
        <dbReference type="Proteomes" id="UP001497382"/>
    </source>
</evidence>
<dbReference type="Proteomes" id="UP001497382">
    <property type="component" value="Unassembled WGS sequence"/>
</dbReference>
<name>A0AAV2AW14_9ARAC</name>
<dbReference type="PIRSF" id="PIRSF001549">
    <property type="entry name" value="His-tRNA_synth"/>
    <property type="match status" value="1"/>
</dbReference>
<dbReference type="Gene3D" id="3.30.930.10">
    <property type="entry name" value="Bira Bifunctional Protein, Domain 2"/>
    <property type="match status" value="1"/>
</dbReference>
<dbReference type="Gene3D" id="3.40.50.800">
    <property type="entry name" value="Anticodon-binding domain"/>
    <property type="match status" value="1"/>
</dbReference>
<keyword evidence="12" id="KW-1185">Reference proteome</keyword>
<dbReference type="SUPFAM" id="SSF55681">
    <property type="entry name" value="Class II aaRS and biotin synthetases"/>
    <property type="match status" value="1"/>
</dbReference>
<feature type="binding site" evidence="9">
    <location>
        <position position="160"/>
    </location>
    <ligand>
        <name>L-histidine</name>
        <dbReference type="ChEBI" id="CHEBI:57595"/>
    </ligand>
</feature>
<protein>
    <recommendedName>
        <fullName evidence="2">histidine--tRNA ligase</fullName>
        <ecNumber evidence="2">6.1.1.21</ecNumber>
    </recommendedName>
</protein>
<dbReference type="PANTHER" id="PTHR11476:SF7">
    <property type="entry name" value="HISTIDINE--TRNA LIGASE"/>
    <property type="match status" value="1"/>
</dbReference>
<dbReference type="InterPro" id="IPR036621">
    <property type="entry name" value="Anticodon-bd_dom_sf"/>
</dbReference>
<dbReference type="EC" id="6.1.1.21" evidence="2"/>
<evidence type="ECO:0000256" key="3">
    <source>
        <dbReference type="ARBA" id="ARBA00022598"/>
    </source>
</evidence>
<keyword evidence="4" id="KW-0547">Nucleotide-binding</keyword>
<dbReference type="InterPro" id="IPR004516">
    <property type="entry name" value="HisRS/HisZ"/>
</dbReference>
<keyword evidence="7" id="KW-0030">Aminoacyl-tRNA synthetase</keyword>
<feature type="binding site" evidence="9">
    <location>
        <position position="329"/>
    </location>
    <ligand>
        <name>L-histidine</name>
        <dbReference type="ChEBI" id="CHEBI:57595"/>
    </ligand>
</feature>
<dbReference type="InterPro" id="IPR004154">
    <property type="entry name" value="Anticodon-bd"/>
</dbReference>
<sequence>MKSLMIVPLHYLCFPKSSVTSFTSCLRSLSVFSFKASKKKAAPGANAEHDAEGQHKFILKTAKGTRDYGPVQMAVKEKAFSKILKCFKRHGAETIDTPVFELKETLTGKYGEDSKLIFDLADQGGEILSLRYDLTVPFARYLAMNKITNFKRYHIGKVYRRDNPSMSKGRYREFYQCDFDIAGQYNDMVPDVECVRIMKEILSELDIGDYVIKVNHRQILDGMFDVCGVPADKFRTICSSVDKLDKTPWEEVREEMINEKHLEESVADKIGEFVKKHGGAELVDELLKCESLAQNKFAAQGLESMKLFFTYCELYDVLDKVSFDLSLARGLDYYTGIIFEAVLKSQPIDIVDENGESTSIGSIAGGGRYDNLVGMFDSKNKNVPCVGMSIGIERIFALMEAKLQANGKKIRSTETEVYVATAQKKLAHHRMKLCRELWDADIKAEQSYKLNPKLLDQLQYCEARGIPLAIILGESEVQRAVVKVRNVETREEMEVSQAELVKFLKDRRTADED</sequence>
<dbReference type="GO" id="GO:0032543">
    <property type="term" value="P:mitochondrial translation"/>
    <property type="evidence" value="ECO:0007669"/>
    <property type="project" value="TreeGrafter"/>
</dbReference>